<proteinExistence type="predicted"/>
<dbReference type="EMBL" id="CAUYUJ010004847">
    <property type="protein sequence ID" value="CAK0811191.1"/>
    <property type="molecule type" value="Genomic_DNA"/>
</dbReference>
<name>A0ABN9R0I7_9DINO</name>
<dbReference type="Proteomes" id="UP001189429">
    <property type="component" value="Unassembled WGS sequence"/>
</dbReference>
<keyword evidence="3" id="KW-1185">Reference proteome</keyword>
<evidence type="ECO:0000313" key="2">
    <source>
        <dbReference type="EMBL" id="CAK0811191.1"/>
    </source>
</evidence>
<protein>
    <submittedName>
        <fullName evidence="2">Uncharacterized protein</fullName>
    </submittedName>
</protein>
<feature type="compositionally biased region" description="Low complexity" evidence="1">
    <location>
        <begin position="214"/>
        <end position="224"/>
    </location>
</feature>
<organism evidence="2 3">
    <name type="scientific">Prorocentrum cordatum</name>
    <dbReference type="NCBI Taxonomy" id="2364126"/>
    <lineage>
        <taxon>Eukaryota</taxon>
        <taxon>Sar</taxon>
        <taxon>Alveolata</taxon>
        <taxon>Dinophyceae</taxon>
        <taxon>Prorocentrales</taxon>
        <taxon>Prorocentraceae</taxon>
        <taxon>Prorocentrum</taxon>
    </lineage>
</organism>
<reference evidence="2" key="1">
    <citation type="submission" date="2023-10" db="EMBL/GenBank/DDBJ databases">
        <authorList>
            <person name="Chen Y."/>
            <person name="Shah S."/>
            <person name="Dougan E. K."/>
            <person name="Thang M."/>
            <person name="Chan C."/>
        </authorList>
    </citation>
    <scope>NUCLEOTIDE SEQUENCE [LARGE SCALE GENOMIC DNA]</scope>
</reference>
<feature type="compositionally biased region" description="Acidic residues" evidence="1">
    <location>
        <begin position="32"/>
        <end position="41"/>
    </location>
</feature>
<accession>A0ABN9R0I7</accession>
<evidence type="ECO:0000256" key="1">
    <source>
        <dbReference type="SAM" id="MobiDB-lite"/>
    </source>
</evidence>
<feature type="non-terminal residue" evidence="2">
    <location>
        <position position="379"/>
    </location>
</feature>
<gene>
    <name evidence="2" type="ORF">PCOR1329_LOCUS15900</name>
</gene>
<feature type="region of interest" description="Disordered" evidence="1">
    <location>
        <begin position="214"/>
        <end position="239"/>
    </location>
</feature>
<comment type="caution">
    <text evidence="2">The sequence shown here is derived from an EMBL/GenBank/DDBJ whole genome shotgun (WGS) entry which is preliminary data.</text>
</comment>
<feature type="region of interest" description="Disordered" evidence="1">
    <location>
        <begin position="27"/>
        <end position="46"/>
    </location>
</feature>
<feature type="region of interest" description="Disordered" evidence="1">
    <location>
        <begin position="129"/>
        <end position="151"/>
    </location>
</feature>
<evidence type="ECO:0000313" key="3">
    <source>
        <dbReference type="Proteomes" id="UP001189429"/>
    </source>
</evidence>
<feature type="non-terminal residue" evidence="2">
    <location>
        <position position="1"/>
    </location>
</feature>
<sequence>FAGTLWQHKSIITKLEMELAETKARLAKAEGEDQDSMDMEDGAPGVDDAQKKLERIATIDDSLLRIKDLQETAFMQLRSQLEDERAKRQDEALAQIQKQMELLREKLAEQQKIIQDAESELLEVNAEQSRLADTVPQAPENAQPSTPASGLGVTVEKLGSLLQELGDDGAVKGQLGAATQGLQALDQAKKERYRAAREAAAAGLAAGGLHGPAAHGDGAASAGAGPAGSGPVDDRPTGPKVQVADFMAEDVDVDQIKAFIEGMGATPAGDMTAIRAQYERQRDLMLANLAGEAQKKSRSAEWFHDVATRIAVLLLMTERLKMQTRSPPALLSRASFTLGQAGRALAMSGLGQELLAEATRGQVITANISDGKQFMSFLP</sequence>